<dbReference type="EMBL" id="KV417558">
    <property type="protein sequence ID" value="KZP20040.1"/>
    <property type="molecule type" value="Genomic_DNA"/>
</dbReference>
<dbReference type="STRING" id="436010.A0A166IPA5"/>
<gene>
    <name evidence="1" type="ORF">FIBSPDRAFT_704266</name>
</gene>
<feature type="non-terminal residue" evidence="1">
    <location>
        <position position="71"/>
    </location>
</feature>
<dbReference type="Proteomes" id="UP000076532">
    <property type="component" value="Unassembled WGS sequence"/>
</dbReference>
<evidence type="ECO:0000313" key="1">
    <source>
        <dbReference type="EMBL" id="KZP20040.1"/>
    </source>
</evidence>
<organism evidence="1 2">
    <name type="scientific">Athelia psychrophila</name>
    <dbReference type="NCBI Taxonomy" id="1759441"/>
    <lineage>
        <taxon>Eukaryota</taxon>
        <taxon>Fungi</taxon>
        <taxon>Dikarya</taxon>
        <taxon>Basidiomycota</taxon>
        <taxon>Agaricomycotina</taxon>
        <taxon>Agaricomycetes</taxon>
        <taxon>Agaricomycetidae</taxon>
        <taxon>Atheliales</taxon>
        <taxon>Atheliaceae</taxon>
        <taxon>Athelia</taxon>
    </lineage>
</organism>
<protein>
    <submittedName>
        <fullName evidence="1">Uncharacterized protein</fullName>
    </submittedName>
</protein>
<reference evidence="1 2" key="1">
    <citation type="journal article" date="2016" name="Mol. Biol. Evol.">
        <title>Comparative Genomics of Early-Diverging Mushroom-Forming Fungi Provides Insights into the Origins of Lignocellulose Decay Capabilities.</title>
        <authorList>
            <person name="Nagy L.G."/>
            <person name="Riley R."/>
            <person name="Tritt A."/>
            <person name="Adam C."/>
            <person name="Daum C."/>
            <person name="Floudas D."/>
            <person name="Sun H."/>
            <person name="Yadav J.S."/>
            <person name="Pangilinan J."/>
            <person name="Larsson K.H."/>
            <person name="Matsuura K."/>
            <person name="Barry K."/>
            <person name="Labutti K."/>
            <person name="Kuo R."/>
            <person name="Ohm R.A."/>
            <person name="Bhattacharya S.S."/>
            <person name="Shirouzu T."/>
            <person name="Yoshinaga Y."/>
            <person name="Martin F.M."/>
            <person name="Grigoriev I.V."/>
            <person name="Hibbett D.S."/>
        </authorList>
    </citation>
    <scope>NUCLEOTIDE SEQUENCE [LARGE SCALE GENOMIC DNA]</scope>
    <source>
        <strain evidence="1 2">CBS 109695</strain>
    </source>
</reference>
<name>A0A166IPA5_9AGAM</name>
<keyword evidence="2" id="KW-1185">Reference proteome</keyword>
<proteinExistence type="predicted"/>
<dbReference type="OrthoDB" id="2947226at2759"/>
<accession>A0A166IPA5</accession>
<feature type="non-terminal residue" evidence="1">
    <location>
        <position position="1"/>
    </location>
</feature>
<dbReference type="AlphaFoldDB" id="A0A166IPA5"/>
<sequence>ILFMFHAQHNCTNGRCQVVESEQAQQQERHDTSRKIKLLRHEDDAIFLVNMHALHNADLICEILPRQLTAP</sequence>
<evidence type="ECO:0000313" key="2">
    <source>
        <dbReference type="Proteomes" id="UP000076532"/>
    </source>
</evidence>